<evidence type="ECO:0008006" key="2">
    <source>
        <dbReference type="Google" id="ProtNLM"/>
    </source>
</evidence>
<dbReference type="SUPFAM" id="SSF54427">
    <property type="entry name" value="NTF2-like"/>
    <property type="match status" value="1"/>
</dbReference>
<name>A0A1B8RIF6_RHILT</name>
<organism evidence="1">
    <name type="scientific">Rhizobium leguminosarum bv. trifolii</name>
    <dbReference type="NCBI Taxonomy" id="386"/>
    <lineage>
        <taxon>Bacteria</taxon>
        <taxon>Pseudomonadati</taxon>
        <taxon>Pseudomonadota</taxon>
        <taxon>Alphaproteobacteria</taxon>
        <taxon>Hyphomicrobiales</taxon>
        <taxon>Rhizobiaceae</taxon>
        <taxon>Rhizobium/Agrobacterium group</taxon>
        <taxon>Rhizobium</taxon>
    </lineage>
</organism>
<evidence type="ECO:0000313" key="1">
    <source>
        <dbReference type="EMBL" id="AOO88585.1"/>
    </source>
</evidence>
<reference evidence="1" key="1">
    <citation type="journal article" date="2015" name="BMC Genomics">
        <title>Transcriptome profiling of a Rhizobium leguminosarum bv. trifolii rosR mutant reveals the role of the transcriptional regulator RosR in motility, synthesis of cell-surface components, and other cellular processes.</title>
        <authorList>
            <person name="Rachwal K."/>
            <person name="Matczynska E."/>
            <person name="Janczarek M."/>
        </authorList>
    </citation>
    <scope>NUCLEOTIDE SEQUENCE</scope>
    <source>
        <strain evidence="1">Rt24.2</strain>
    </source>
</reference>
<reference evidence="1" key="2">
    <citation type="journal article" date="2016" name="Front. Microbiol.">
        <title>The Regulatory Protein RosR Affects Rhizobium leguminosarum bv. trifolii Protein Profiles, Cell Surface Properties, and Symbiosis with Clover.</title>
        <authorList>
            <person name="Rachwal K."/>
            <person name="Boguszewska A."/>
            <person name="Kopcinska J."/>
            <person name="Karas M."/>
            <person name="Tchorzewski M."/>
            <person name="Janczarek M."/>
        </authorList>
    </citation>
    <scope>NUCLEOTIDE SEQUENCE</scope>
    <source>
        <strain evidence="1">Rt24.2</strain>
    </source>
</reference>
<protein>
    <recommendedName>
        <fullName evidence="2">Nuclear transport factor 2 family protein</fullName>
    </recommendedName>
</protein>
<dbReference type="InterPro" id="IPR032710">
    <property type="entry name" value="NTF2-like_dom_sf"/>
</dbReference>
<dbReference type="RefSeq" id="WP_065276034.1">
    <property type="nucleotide sequence ID" value="NZ_MAMO01000005.1"/>
</dbReference>
<proteinExistence type="predicted"/>
<dbReference type="AlphaFoldDB" id="A0A1B8RIF6"/>
<sequence>MTGSNGEKHPFLDYLADDAELRGTVLRRPVSGRDNIKRLVEAVGTLYASQTPTFYGAIDQRHFLQYKATLRTGLDLEAVGVIERDETGLVRRVTMTFSPLDAALSLSAGLGGIVGEEFGDDLFYDASVNAITAS</sequence>
<dbReference type="Gene3D" id="3.10.450.50">
    <property type="match status" value="1"/>
</dbReference>
<accession>A0A1B8RIF6</accession>
<dbReference type="EMBL" id="KX486221">
    <property type="protein sequence ID" value="AOO88585.1"/>
    <property type="molecule type" value="Genomic_DNA"/>
</dbReference>